<gene>
    <name evidence="2" type="ORF">FNT36_15760</name>
</gene>
<dbReference type="OrthoDB" id="5431540at2"/>
<reference evidence="2 3" key="1">
    <citation type="submission" date="2019-07" db="EMBL/GenBank/DDBJ databases">
        <title>Hymenobacter sp. straun FUR1 Genome sequencing and assembly.</title>
        <authorList>
            <person name="Chhetri G."/>
        </authorList>
    </citation>
    <scope>NUCLEOTIDE SEQUENCE [LARGE SCALE GENOMIC DNA]</scope>
    <source>
        <strain evidence="2 3">Fur1</strain>
    </source>
</reference>
<name>A0A558BRH4_9BACT</name>
<keyword evidence="1" id="KW-0732">Signal</keyword>
<dbReference type="RefSeq" id="WP_144849658.1">
    <property type="nucleotide sequence ID" value="NZ_VMRJ01000004.1"/>
</dbReference>
<comment type="caution">
    <text evidence="2">The sequence shown here is derived from an EMBL/GenBank/DDBJ whole genome shotgun (WGS) entry which is preliminary data.</text>
</comment>
<dbReference type="EMBL" id="VMRJ01000004">
    <property type="protein sequence ID" value="TVT39117.1"/>
    <property type="molecule type" value="Genomic_DNA"/>
</dbReference>
<feature type="signal peptide" evidence="1">
    <location>
        <begin position="1"/>
        <end position="22"/>
    </location>
</feature>
<dbReference type="Proteomes" id="UP000317624">
    <property type="component" value="Unassembled WGS sequence"/>
</dbReference>
<sequence>MLYQVFAGALLLLAGFSTVASAQTIPGGSLHWSASRPLVLADFKGRPKPAEPHAALTSATIVAQVACRSNQFSGHVQAAFDPTLSWVRDPATITPKLLRHEQLHFDITEVYARRLRQKLAGVSIPCADLGPTFQRLSKDVYADWAKAEDQYDRDTNHGLKPEQQALWEAQVQKQLLELAAFADKDA</sequence>
<proteinExistence type="predicted"/>
<dbReference type="AlphaFoldDB" id="A0A558BRH4"/>
<accession>A0A558BRH4</accession>
<evidence type="ECO:0000313" key="3">
    <source>
        <dbReference type="Proteomes" id="UP000317624"/>
    </source>
</evidence>
<dbReference type="Pfam" id="PF06037">
    <property type="entry name" value="DUF922"/>
    <property type="match status" value="1"/>
</dbReference>
<evidence type="ECO:0000256" key="1">
    <source>
        <dbReference type="SAM" id="SignalP"/>
    </source>
</evidence>
<keyword evidence="3" id="KW-1185">Reference proteome</keyword>
<evidence type="ECO:0000313" key="2">
    <source>
        <dbReference type="EMBL" id="TVT39117.1"/>
    </source>
</evidence>
<organism evidence="2 3">
    <name type="scientific">Hymenobacter setariae</name>
    <dbReference type="NCBI Taxonomy" id="2594794"/>
    <lineage>
        <taxon>Bacteria</taxon>
        <taxon>Pseudomonadati</taxon>
        <taxon>Bacteroidota</taxon>
        <taxon>Cytophagia</taxon>
        <taxon>Cytophagales</taxon>
        <taxon>Hymenobacteraceae</taxon>
        <taxon>Hymenobacter</taxon>
    </lineage>
</organism>
<dbReference type="InterPro" id="IPR010321">
    <property type="entry name" value="DUF922"/>
</dbReference>
<feature type="chain" id="PRO_5021797182" evidence="1">
    <location>
        <begin position="23"/>
        <end position="186"/>
    </location>
</feature>
<protein>
    <submittedName>
        <fullName evidence="2">DUF922 domain-containing protein</fullName>
    </submittedName>
</protein>